<feature type="transmembrane region" description="Helical" evidence="1">
    <location>
        <begin position="47"/>
        <end position="67"/>
    </location>
</feature>
<dbReference type="EMBL" id="JAPMIV010000036">
    <property type="protein sequence ID" value="MDV6375792.1"/>
    <property type="molecule type" value="Genomic_DNA"/>
</dbReference>
<feature type="transmembrane region" description="Helical" evidence="1">
    <location>
        <begin position="20"/>
        <end position="40"/>
    </location>
</feature>
<keyword evidence="1" id="KW-1133">Transmembrane helix</keyword>
<proteinExistence type="predicted"/>
<reference evidence="2 3" key="1">
    <citation type="submission" date="2022-11" db="EMBL/GenBank/DDBJ databases">
        <title>Deinococcus ZS9-10, Low Temperature and Draught-tolerating, UV-resistant Bacteria from Continental Antarctica.</title>
        <authorList>
            <person name="Cheng L."/>
        </authorList>
    </citation>
    <scope>NUCLEOTIDE SEQUENCE [LARGE SCALE GENOMIC DNA]</scope>
    <source>
        <strain evidence="2 3">ZS9-10</strain>
    </source>
</reference>
<organism evidence="2 3">
    <name type="scientific">Deinococcus arenicola</name>
    <dbReference type="NCBI Taxonomy" id="2994950"/>
    <lineage>
        <taxon>Bacteria</taxon>
        <taxon>Thermotogati</taxon>
        <taxon>Deinococcota</taxon>
        <taxon>Deinococci</taxon>
        <taxon>Deinococcales</taxon>
        <taxon>Deinococcaceae</taxon>
        <taxon>Deinococcus</taxon>
    </lineage>
</organism>
<evidence type="ECO:0000313" key="2">
    <source>
        <dbReference type="EMBL" id="MDV6375792.1"/>
    </source>
</evidence>
<keyword evidence="1" id="KW-0812">Transmembrane</keyword>
<evidence type="ECO:0000256" key="1">
    <source>
        <dbReference type="SAM" id="Phobius"/>
    </source>
</evidence>
<evidence type="ECO:0008006" key="4">
    <source>
        <dbReference type="Google" id="ProtNLM"/>
    </source>
</evidence>
<gene>
    <name evidence="2" type="ORF">ORD21_14435</name>
</gene>
<feature type="transmembrane region" description="Helical" evidence="1">
    <location>
        <begin position="73"/>
        <end position="94"/>
    </location>
</feature>
<comment type="caution">
    <text evidence="2">The sequence shown here is derived from an EMBL/GenBank/DDBJ whole genome shotgun (WGS) entry which is preliminary data.</text>
</comment>
<dbReference type="RefSeq" id="WP_317641142.1">
    <property type="nucleotide sequence ID" value="NZ_JAPMIV010000036.1"/>
</dbReference>
<evidence type="ECO:0000313" key="3">
    <source>
        <dbReference type="Proteomes" id="UP001276150"/>
    </source>
</evidence>
<sequence length="96" mass="9950">MTGKPTAPTPASAEIAGLPSWLYPAGFWVGVVLLAVGVLFPDLAAVGVTWIGVVPVLAAVWVAVTAWNRDRRLSVAALLALAGLVAVFIVKQFIPS</sequence>
<keyword evidence="3" id="KW-1185">Reference proteome</keyword>
<name>A0ABU4DTN8_9DEIO</name>
<accession>A0ABU4DTN8</accession>
<dbReference type="Proteomes" id="UP001276150">
    <property type="component" value="Unassembled WGS sequence"/>
</dbReference>
<protein>
    <recommendedName>
        <fullName evidence="4">DUF4175 domain-containing protein</fullName>
    </recommendedName>
</protein>
<keyword evidence="1" id="KW-0472">Membrane</keyword>